<reference evidence="1 2" key="1">
    <citation type="submission" date="2016-11" db="EMBL/GenBank/DDBJ databases">
        <title>Whole Genome Sequencing of Mucilaginibacter polytrichastri RG4-7(T) isolated from the moss sample.</title>
        <authorList>
            <person name="Li Y."/>
        </authorList>
    </citation>
    <scope>NUCLEOTIDE SEQUENCE [LARGE SCALE GENOMIC DNA]</scope>
    <source>
        <strain evidence="1 2">RG4-7</strain>
    </source>
</reference>
<gene>
    <name evidence="1" type="ORF">RG47T_3635</name>
</gene>
<dbReference type="RefSeq" id="WP_074490741.1">
    <property type="nucleotide sequence ID" value="NZ_FPAM01000010.1"/>
</dbReference>
<dbReference type="AlphaFoldDB" id="A0A1Q6A2F7"/>
<keyword evidence="2" id="KW-1185">Reference proteome</keyword>
<evidence type="ECO:0000313" key="1">
    <source>
        <dbReference type="EMBL" id="OKS88171.1"/>
    </source>
</evidence>
<sequence>MNKFQDLDVLRKTDLTVEEVKRHPAFANLPENQIQEIIITIKTITEIAFNFNDISNKPLEKSLKVAKL</sequence>
<protein>
    <submittedName>
        <fullName evidence="1">Uncharacterized protein</fullName>
    </submittedName>
</protein>
<name>A0A1Q6A2F7_9SPHI</name>
<organism evidence="1 2">
    <name type="scientific">Mucilaginibacter polytrichastri</name>
    <dbReference type="NCBI Taxonomy" id="1302689"/>
    <lineage>
        <taxon>Bacteria</taxon>
        <taxon>Pseudomonadati</taxon>
        <taxon>Bacteroidota</taxon>
        <taxon>Sphingobacteriia</taxon>
        <taxon>Sphingobacteriales</taxon>
        <taxon>Sphingobacteriaceae</taxon>
        <taxon>Mucilaginibacter</taxon>
    </lineage>
</organism>
<dbReference type="EMBL" id="MPPL01000001">
    <property type="protein sequence ID" value="OKS88171.1"/>
    <property type="molecule type" value="Genomic_DNA"/>
</dbReference>
<proteinExistence type="predicted"/>
<accession>A0A1Q6A2F7</accession>
<evidence type="ECO:0000313" key="2">
    <source>
        <dbReference type="Proteomes" id="UP000186720"/>
    </source>
</evidence>
<dbReference type="OrthoDB" id="9966261at2"/>
<comment type="caution">
    <text evidence="1">The sequence shown here is derived from an EMBL/GenBank/DDBJ whole genome shotgun (WGS) entry which is preliminary data.</text>
</comment>
<dbReference type="Proteomes" id="UP000186720">
    <property type="component" value="Unassembled WGS sequence"/>
</dbReference>